<protein>
    <recommendedName>
        <fullName evidence="1">Mononegavirus-type SAM-dependent 2'-O-MTase domain-containing protein</fullName>
    </recommendedName>
</protein>
<keyword evidence="2" id="KW-0496">Mitochondrion</keyword>
<dbReference type="InterPro" id="IPR025786">
    <property type="entry name" value="Mononega_L_MeTrfase"/>
</dbReference>
<evidence type="ECO:0000313" key="2">
    <source>
        <dbReference type="EMBL" id="QHR91420.1"/>
    </source>
</evidence>
<accession>A0A6B9XQP2</accession>
<gene>
    <name evidence="2" type="primary">orf05486</name>
    <name evidence="2" type="ORF">Q903MT_gene5454</name>
</gene>
<sequence>MDGRMGNYLKCLRTSIQLNKTKSSQPQWMNLYALIPCLSKPLSPFFEWLTDPNWDYLLGGTILALTACFWDIQFRLPLPGSNYFLCMLLGRFYLKCSWELYYLYNELLEEQRNQVNEINLILSLPINRSSNGNRIPKERTQILVG</sequence>
<proteinExistence type="predicted"/>
<organism evidence="2">
    <name type="scientific">Picea sitchensis</name>
    <name type="common">Sitka spruce</name>
    <name type="synonym">Pinus sitchensis</name>
    <dbReference type="NCBI Taxonomy" id="3332"/>
    <lineage>
        <taxon>Eukaryota</taxon>
        <taxon>Viridiplantae</taxon>
        <taxon>Streptophyta</taxon>
        <taxon>Embryophyta</taxon>
        <taxon>Tracheophyta</taxon>
        <taxon>Spermatophyta</taxon>
        <taxon>Pinopsida</taxon>
        <taxon>Pinidae</taxon>
        <taxon>Conifers I</taxon>
        <taxon>Pinales</taxon>
        <taxon>Pinaceae</taxon>
        <taxon>Picea</taxon>
    </lineage>
</organism>
<name>A0A6B9XQP2_PICSI</name>
<dbReference type="AlphaFoldDB" id="A0A6B9XQP2"/>
<feature type="domain" description="Mononegavirus-type SAM-dependent 2'-O-MTase" evidence="1">
    <location>
        <begin position="1"/>
        <end position="34"/>
    </location>
</feature>
<reference evidence="2" key="1">
    <citation type="submission" date="2019-03" db="EMBL/GenBank/DDBJ databases">
        <title>Largest Complete Mitochondrial Genome of a Gymnosperm, Sitka Spruce (Picea sitchensis), Indicates Complex Physical Structure.</title>
        <authorList>
            <person name="Jackman S.D."/>
            <person name="Coombe L."/>
            <person name="Warren R."/>
            <person name="Kirk H."/>
            <person name="Trinh E."/>
            <person name="McLeod T."/>
            <person name="Pleasance S."/>
            <person name="Pandoh P."/>
            <person name="Zhao Y."/>
            <person name="Coope R."/>
            <person name="Bousquet J."/>
            <person name="Bohlmann J.C."/>
            <person name="Jones S.J.M."/>
            <person name="Birol I."/>
        </authorList>
    </citation>
    <scope>NUCLEOTIDE SEQUENCE</scope>
    <source>
        <strain evidence="2">Q903</strain>
    </source>
</reference>
<dbReference type="PROSITE" id="PS51590">
    <property type="entry name" value="SAM_MT_MNV_L"/>
    <property type="match status" value="1"/>
</dbReference>
<evidence type="ECO:0000259" key="1">
    <source>
        <dbReference type="PROSITE" id="PS51590"/>
    </source>
</evidence>
<geneLocation type="mitochondrion" evidence="2"/>
<dbReference type="EMBL" id="MK697702">
    <property type="protein sequence ID" value="QHR91420.1"/>
    <property type="molecule type" value="Genomic_DNA"/>
</dbReference>